<evidence type="ECO:0000259" key="1">
    <source>
        <dbReference type="Pfam" id="PF13456"/>
    </source>
</evidence>
<protein>
    <recommendedName>
        <fullName evidence="1">RNase H type-1 domain-containing protein</fullName>
    </recommendedName>
</protein>
<proteinExistence type="predicted"/>
<name>A0A7J9FAZ4_9ROSI</name>
<dbReference type="GO" id="GO:0004523">
    <property type="term" value="F:RNA-DNA hybrid ribonuclease activity"/>
    <property type="evidence" value="ECO:0007669"/>
    <property type="project" value="InterPro"/>
</dbReference>
<dbReference type="Proteomes" id="UP000593568">
    <property type="component" value="Unassembled WGS sequence"/>
</dbReference>
<dbReference type="SUPFAM" id="SSF53098">
    <property type="entry name" value="Ribonuclease H-like"/>
    <property type="match status" value="1"/>
</dbReference>
<dbReference type="Pfam" id="PF13456">
    <property type="entry name" value="RVT_3"/>
    <property type="match status" value="1"/>
</dbReference>
<gene>
    <name evidence="2" type="ORF">Gotri_000364</name>
</gene>
<keyword evidence="3" id="KW-1185">Reference proteome</keyword>
<reference evidence="2 3" key="1">
    <citation type="journal article" date="2019" name="Genome Biol. Evol.">
        <title>Insights into the evolution of the New World diploid cottons (Gossypium, subgenus Houzingenia) based on genome sequencing.</title>
        <authorList>
            <person name="Grover C.E."/>
            <person name="Arick M.A. 2nd"/>
            <person name="Thrash A."/>
            <person name="Conover J.L."/>
            <person name="Sanders W.S."/>
            <person name="Peterson D.G."/>
            <person name="Frelichowski J.E."/>
            <person name="Scheffler J.A."/>
            <person name="Scheffler B.E."/>
            <person name="Wendel J.F."/>
        </authorList>
    </citation>
    <scope>NUCLEOTIDE SEQUENCE [LARGE SCALE GENOMIC DNA]</scope>
    <source>
        <strain evidence="2">8</strain>
        <tissue evidence="2">Leaf</tissue>
    </source>
</reference>
<dbReference type="AlphaFoldDB" id="A0A7J9FAZ4"/>
<dbReference type="GO" id="GO:0003676">
    <property type="term" value="F:nucleic acid binding"/>
    <property type="evidence" value="ECO:0007669"/>
    <property type="project" value="InterPro"/>
</dbReference>
<organism evidence="2 3">
    <name type="scientific">Gossypium trilobum</name>
    <dbReference type="NCBI Taxonomy" id="34281"/>
    <lineage>
        <taxon>Eukaryota</taxon>
        <taxon>Viridiplantae</taxon>
        <taxon>Streptophyta</taxon>
        <taxon>Embryophyta</taxon>
        <taxon>Tracheophyta</taxon>
        <taxon>Spermatophyta</taxon>
        <taxon>Magnoliopsida</taxon>
        <taxon>eudicotyledons</taxon>
        <taxon>Gunneridae</taxon>
        <taxon>Pentapetalae</taxon>
        <taxon>rosids</taxon>
        <taxon>malvids</taxon>
        <taxon>Malvales</taxon>
        <taxon>Malvaceae</taxon>
        <taxon>Malvoideae</taxon>
        <taxon>Gossypium</taxon>
    </lineage>
</organism>
<dbReference type="InterPro" id="IPR044730">
    <property type="entry name" value="RNase_H-like_dom_plant"/>
</dbReference>
<dbReference type="EMBL" id="JABEZW010000013">
    <property type="protein sequence ID" value="MBA0782483.1"/>
    <property type="molecule type" value="Genomic_DNA"/>
</dbReference>
<comment type="caution">
    <text evidence="2">The sequence shown here is derived from an EMBL/GenBank/DDBJ whole genome shotgun (WGS) entry which is preliminary data.</text>
</comment>
<accession>A0A7J9FAZ4</accession>
<evidence type="ECO:0000313" key="3">
    <source>
        <dbReference type="Proteomes" id="UP000593568"/>
    </source>
</evidence>
<dbReference type="InterPro" id="IPR012337">
    <property type="entry name" value="RNaseH-like_sf"/>
</dbReference>
<dbReference type="Gene3D" id="3.30.420.10">
    <property type="entry name" value="Ribonuclease H-like superfamily/Ribonuclease H"/>
    <property type="match status" value="1"/>
</dbReference>
<dbReference type="PANTHER" id="PTHR47723:SF24">
    <property type="entry name" value="RNASE H TYPE-1 DOMAIN-CONTAINING PROTEIN"/>
    <property type="match status" value="1"/>
</dbReference>
<evidence type="ECO:0000313" key="2">
    <source>
        <dbReference type="EMBL" id="MBA0782483.1"/>
    </source>
</evidence>
<dbReference type="InterPro" id="IPR036397">
    <property type="entry name" value="RNaseH_sf"/>
</dbReference>
<feature type="domain" description="RNase H type-1" evidence="1">
    <location>
        <begin position="13"/>
        <end position="90"/>
    </location>
</feature>
<feature type="non-terminal residue" evidence="2">
    <location>
        <position position="97"/>
    </location>
</feature>
<dbReference type="InterPro" id="IPR053151">
    <property type="entry name" value="RNase_H-like"/>
</dbReference>
<dbReference type="CDD" id="cd06222">
    <property type="entry name" value="RNase_H_like"/>
    <property type="match status" value="1"/>
</dbReference>
<dbReference type="PANTHER" id="PTHR47723">
    <property type="entry name" value="OS05G0353850 PROTEIN"/>
    <property type="match status" value="1"/>
</dbReference>
<sequence length="97" mass="11268">MVLGKDEVFRIKARSMLEGLRLLWDKGYRQVELECDNAILVKIILVGEAFDSHLMELRAIHKLIQRNWGIRIRHIPRAHNAIADFMAKYALQVSQVS</sequence>
<dbReference type="InterPro" id="IPR002156">
    <property type="entry name" value="RNaseH_domain"/>
</dbReference>